<accession>A0A9P1GXE3</accession>
<dbReference type="Proteomes" id="UP000838763">
    <property type="component" value="Unassembled WGS sequence"/>
</dbReference>
<name>A0A9P1GXE3_9PEZI</name>
<keyword evidence="2" id="KW-1185">Reference proteome</keyword>
<comment type="caution">
    <text evidence="1">The sequence shown here is derived from an EMBL/GenBank/DDBJ whole genome shotgun (WGS) entry which is preliminary data.</text>
</comment>
<reference evidence="1" key="1">
    <citation type="submission" date="2022-11" db="EMBL/GenBank/DDBJ databases">
        <authorList>
            <person name="Scott C."/>
            <person name="Bruce N."/>
        </authorList>
    </citation>
    <scope>NUCLEOTIDE SEQUENCE</scope>
</reference>
<evidence type="ECO:0000313" key="1">
    <source>
        <dbReference type="EMBL" id="CAI4212086.1"/>
    </source>
</evidence>
<evidence type="ECO:0000313" key="2">
    <source>
        <dbReference type="Proteomes" id="UP000838763"/>
    </source>
</evidence>
<protein>
    <submittedName>
        <fullName evidence="1">Uncharacterized protein</fullName>
    </submittedName>
</protein>
<dbReference type="AlphaFoldDB" id="A0A9P1GXE3"/>
<sequence>MKPHTPQPDVADDAKASKLNCRAVEQAVCDSEVFEQINPKMRAYFSTPQFMGLLHLLASVPSIGAIPMPQDVVVIGPSVIPGFTTVDEICGATYDDPFLTWVRSGAARFLGKFIKENGANNWANKIDQQTTNGGSQGTSNLACTDLLTGNCAFPHVQCRFYTPPELFHIRNAMANAHAMMTGLHEGLQNTAIVESLSIDQIANDFGPPSASNPAGLLNAAFTIAAGAAALDALIAGPLTIIAGVFGILASSGLKNLASAVFGGVNTDIIPNPEGDADPISAFFSGGKYLFKVTAEGSIDTVVSNTMSIAQKYIRQRLVNSALKANNYYIFVDTDITDGNRCASVQGAGSRFINNQCFQIHHFDRPDVFTAGESSPIEREKVLKLDDGSSKYNFVMEEFYANANDCADRHPNFDGSFSGSVPVVGNAGTPYPECFFDLPVIKSSKSPCSFGDKSKLPENLGITDSRCSRIDRCLGNPGFCIPN</sequence>
<gene>
    <name evidence="1" type="ORF">PPNO1_LOCUS1856</name>
</gene>
<proteinExistence type="predicted"/>
<organism evidence="1 2">
    <name type="scientific">Parascedosporium putredinis</name>
    <dbReference type="NCBI Taxonomy" id="1442378"/>
    <lineage>
        <taxon>Eukaryota</taxon>
        <taxon>Fungi</taxon>
        <taxon>Dikarya</taxon>
        <taxon>Ascomycota</taxon>
        <taxon>Pezizomycotina</taxon>
        <taxon>Sordariomycetes</taxon>
        <taxon>Hypocreomycetidae</taxon>
        <taxon>Microascales</taxon>
        <taxon>Microascaceae</taxon>
        <taxon>Parascedosporium</taxon>
    </lineage>
</organism>
<dbReference type="EMBL" id="CALLCH030000003">
    <property type="protein sequence ID" value="CAI4212086.1"/>
    <property type="molecule type" value="Genomic_DNA"/>
</dbReference>
<dbReference type="OrthoDB" id="5414598at2759"/>